<name>A0ABT1ECL5_9FIRM</name>
<gene>
    <name evidence="6" type="ORF">NK125_14390</name>
</gene>
<feature type="transmembrane region" description="Helical" evidence="5">
    <location>
        <begin position="35"/>
        <end position="54"/>
    </location>
</feature>
<dbReference type="RefSeq" id="WP_262067361.1">
    <property type="nucleotide sequence ID" value="NZ_JAMXOD010000033.1"/>
</dbReference>
<evidence type="ECO:0000256" key="1">
    <source>
        <dbReference type="ARBA" id="ARBA00004141"/>
    </source>
</evidence>
<keyword evidence="4 5" id="KW-0472">Membrane</keyword>
<evidence type="ECO:0000256" key="3">
    <source>
        <dbReference type="ARBA" id="ARBA00022989"/>
    </source>
</evidence>
<dbReference type="NCBIfam" id="TIGR01593">
    <property type="entry name" value="holin_tox_secr"/>
    <property type="match status" value="1"/>
</dbReference>
<evidence type="ECO:0000256" key="5">
    <source>
        <dbReference type="SAM" id="Phobius"/>
    </source>
</evidence>
<evidence type="ECO:0000256" key="4">
    <source>
        <dbReference type="ARBA" id="ARBA00023136"/>
    </source>
</evidence>
<proteinExistence type="predicted"/>
<evidence type="ECO:0000313" key="7">
    <source>
        <dbReference type="Proteomes" id="UP001523566"/>
    </source>
</evidence>
<organism evidence="6 7">
    <name type="scientific">Aequitasia blattaphilus</name>
    <dbReference type="NCBI Taxonomy" id="2949332"/>
    <lineage>
        <taxon>Bacteria</taxon>
        <taxon>Bacillati</taxon>
        <taxon>Bacillota</taxon>
        <taxon>Clostridia</taxon>
        <taxon>Lachnospirales</taxon>
        <taxon>Lachnospiraceae</taxon>
        <taxon>Aequitasia</taxon>
    </lineage>
</organism>
<keyword evidence="2 5" id="KW-0812">Transmembrane</keyword>
<dbReference type="InterPro" id="IPR006480">
    <property type="entry name" value="Phage_holin_4_1"/>
</dbReference>
<dbReference type="Pfam" id="PF05105">
    <property type="entry name" value="Phage_holin_4_1"/>
    <property type="match status" value="1"/>
</dbReference>
<dbReference type="EMBL" id="JAMZFW010000033">
    <property type="protein sequence ID" value="MCP1103588.1"/>
    <property type="molecule type" value="Genomic_DNA"/>
</dbReference>
<dbReference type="Proteomes" id="UP001523566">
    <property type="component" value="Unassembled WGS sequence"/>
</dbReference>
<keyword evidence="3 5" id="KW-1133">Transmembrane helix</keyword>
<reference evidence="6 7" key="1">
    <citation type="journal article" date="2022" name="Genome Biol. Evol.">
        <title>Host diet, physiology and behaviors set the stage for Lachnospiraceae cladogenesis.</title>
        <authorList>
            <person name="Vera-Ponce De Leon A."/>
            <person name="Schneider M."/>
            <person name="Jahnes B.C."/>
            <person name="Sadowski V."/>
            <person name="Camuy-Velez L.A."/>
            <person name="Duan J."/>
            <person name="Sabree Z.L."/>
        </authorList>
    </citation>
    <scope>NUCLEOTIDE SEQUENCE [LARGE SCALE GENOMIC DNA]</scope>
    <source>
        <strain evidence="6 7">PAL113</strain>
    </source>
</reference>
<feature type="transmembrane region" description="Helical" evidence="5">
    <location>
        <begin position="9"/>
        <end position="29"/>
    </location>
</feature>
<evidence type="ECO:0000313" key="6">
    <source>
        <dbReference type="EMBL" id="MCP1103588.1"/>
    </source>
</evidence>
<evidence type="ECO:0000256" key="2">
    <source>
        <dbReference type="ARBA" id="ARBA00022692"/>
    </source>
</evidence>
<protein>
    <submittedName>
        <fullName evidence="6">Phage holin family protein</fullName>
    </submittedName>
</protein>
<keyword evidence="7" id="KW-1185">Reference proteome</keyword>
<accession>A0ABT1ECL5</accession>
<sequence>MSRLTEIKIVFYGLVAGAGVIIGNILGGWTEDLKTLLIMMGIDFAMGLLIALVWKKSGKSKTGAASSVSAWKGLCRKGAALLFVLIANRLDIMLGVSYVRTAVIFAFMANELISIIENAGIMGVPIPQAISNSVEILKRKAEVTDQTKVTDNQEHP</sequence>
<comment type="subcellular location">
    <subcellularLocation>
        <location evidence="1">Membrane</location>
        <topology evidence="1">Multi-pass membrane protein</topology>
    </subcellularLocation>
</comment>
<comment type="caution">
    <text evidence="6">The sequence shown here is derived from an EMBL/GenBank/DDBJ whole genome shotgun (WGS) entry which is preliminary data.</text>
</comment>